<dbReference type="OrthoDB" id="1955347at2"/>
<keyword evidence="1" id="KW-0472">Membrane</keyword>
<dbReference type="EMBL" id="SOAZ01000027">
    <property type="protein sequence ID" value="TDT50550.1"/>
    <property type="molecule type" value="Genomic_DNA"/>
</dbReference>
<evidence type="ECO:0000256" key="1">
    <source>
        <dbReference type="SAM" id="Phobius"/>
    </source>
</evidence>
<keyword evidence="3" id="KW-1185">Reference proteome</keyword>
<dbReference type="Proteomes" id="UP000295325">
    <property type="component" value="Unassembled WGS sequence"/>
</dbReference>
<proteinExistence type="predicted"/>
<organism evidence="2 3">
    <name type="scientific">Fonticella tunisiensis</name>
    <dbReference type="NCBI Taxonomy" id="1096341"/>
    <lineage>
        <taxon>Bacteria</taxon>
        <taxon>Bacillati</taxon>
        <taxon>Bacillota</taxon>
        <taxon>Clostridia</taxon>
        <taxon>Eubacteriales</taxon>
        <taxon>Clostridiaceae</taxon>
        <taxon>Fonticella</taxon>
    </lineage>
</organism>
<dbReference type="AlphaFoldDB" id="A0A4R7KBS7"/>
<evidence type="ECO:0008006" key="4">
    <source>
        <dbReference type="Google" id="ProtNLM"/>
    </source>
</evidence>
<protein>
    <recommendedName>
        <fullName evidence="4">DUF3899 domain-containing protein</fullName>
    </recommendedName>
</protein>
<evidence type="ECO:0000313" key="2">
    <source>
        <dbReference type="EMBL" id="TDT50550.1"/>
    </source>
</evidence>
<feature type="transmembrane region" description="Helical" evidence="1">
    <location>
        <begin position="20"/>
        <end position="38"/>
    </location>
</feature>
<accession>A0A4R7KBS7</accession>
<gene>
    <name evidence="2" type="ORF">EDD71_12713</name>
</gene>
<name>A0A4R7KBS7_9CLOT</name>
<reference evidence="2 3" key="1">
    <citation type="submission" date="2019-03" db="EMBL/GenBank/DDBJ databases">
        <title>Genomic Encyclopedia of Type Strains, Phase IV (KMG-IV): sequencing the most valuable type-strain genomes for metagenomic binning, comparative biology and taxonomic classification.</title>
        <authorList>
            <person name="Goeker M."/>
        </authorList>
    </citation>
    <scope>NUCLEOTIDE SEQUENCE [LARGE SCALE GENOMIC DNA]</scope>
    <source>
        <strain evidence="2 3">DSM 24455</strain>
    </source>
</reference>
<feature type="transmembrane region" description="Helical" evidence="1">
    <location>
        <begin position="50"/>
        <end position="67"/>
    </location>
</feature>
<sequence>MNERKKLKYILYGIKRYSLYALIAAAALSVIASVYSLIKHSPVMKNIYTSFYYFGAFSLIFAVPQLYKRNEDPKLRRVRASNPIDGANIFKNPYVEEAMLESFEEFKGEGFWTGIFIVVFCLVLFLLGFLLESIYFYLGG</sequence>
<feature type="transmembrane region" description="Helical" evidence="1">
    <location>
        <begin position="111"/>
        <end position="138"/>
    </location>
</feature>
<keyword evidence="1" id="KW-0812">Transmembrane</keyword>
<keyword evidence="1" id="KW-1133">Transmembrane helix</keyword>
<comment type="caution">
    <text evidence="2">The sequence shown here is derived from an EMBL/GenBank/DDBJ whole genome shotgun (WGS) entry which is preliminary data.</text>
</comment>
<dbReference type="RefSeq" id="WP_133629089.1">
    <property type="nucleotide sequence ID" value="NZ_SOAZ01000027.1"/>
</dbReference>
<evidence type="ECO:0000313" key="3">
    <source>
        <dbReference type="Proteomes" id="UP000295325"/>
    </source>
</evidence>